<dbReference type="InterPro" id="IPR052350">
    <property type="entry name" value="Metallo-dep_Lactonases"/>
</dbReference>
<dbReference type="EMBL" id="JACHHT010000002">
    <property type="protein sequence ID" value="MBB6522582.1"/>
    <property type="molecule type" value="Genomic_DNA"/>
</dbReference>
<dbReference type="AlphaFoldDB" id="A0A7X0JUM5"/>
<keyword evidence="3" id="KW-0378">Hydrolase</keyword>
<dbReference type="PANTHER" id="PTHR43569:SF2">
    <property type="entry name" value="AMIDOHYDROLASE-RELATED DOMAIN-CONTAINING PROTEIN"/>
    <property type="match status" value="1"/>
</dbReference>
<dbReference type="Pfam" id="PF04909">
    <property type="entry name" value="Amidohydro_2"/>
    <property type="match status" value="1"/>
</dbReference>
<evidence type="ECO:0000313" key="4">
    <source>
        <dbReference type="Proteomes" id="UP000528457"/>
    </source>
</evidence>
<feature type="domain" description="Amidohydrolase-related" evidence="2">
    <location>
        <begin position="3"/>
        <end position="274"/>
    </location>
</feature>
<evidence type="ECO:0000259" key="2">
    <source>
        <dbReference type="Pfam" id="PF04909"/>
    </source>
</evidence>
<dbReference type="GO" id="GO:0016787">
    <property type="term" value="F:hydrolase activity"/>
    <property type="evidence" value="ECO:0007669"/>
    <property type="project" value="UniProtKB-KW"/>
</dbReference>
<keyword evidence="4" id="KW-1185">Reference proteome</keyword>
<dbReference type="EC" id="3.1.1.-" evidence="3"/>
<protein>
    <submittedName>
        <fullName evidence="3">L-fuconolactonase</fullName>
        <ecNumber evidence="3">3.1.1.-</ecNumber>
    </submittedName>
</protein>
<proteinExistence type="inferred from homology"/>
<evidence type="ECO:0000313" key="3">
    <source>
        <dbReference type="EMBL" id="MBB6522582.1"/>
    </source>
</evidence>
<dbReference type="RefSeq" id="WP_166845608.1">
    <property type="nucleotide sequence ID" value="NZ_JAAONY010000002.1"/>
</dbReference>
<dbReference type="InterPro" id="IPR006680">
    <property type="entry name" value="Amidohydro-rel"/>
</dbReference>
<dbReference type="Gene3D" id="3.20.20.140">
    <property type="entry name" value="Metal-dependent hydrolases"/>
    <property type="match status" value="1"/>
</dbReference>
<dbReference type="PANTHER" id="PTHR43569">
    <property type="entry name" value="AMIDOHYDROLASE"/>
    <property type="match status" value="1"/>
</dbReference>
<comment type="caution">
    <text evidence="3">The sequence shown here is derived from an EMBL/GenBank/DDBJ whole genome shotgun (WGS) entry which is preliminary data.</text>
</comment>
<gene>
    <name evidence="3" type="ORF">HNR48_002867</name>
</gene>
<dbReference type="SUPFAM" id="SSF51556">
    <property type="entry name" value="Metallo-dependent hydrolases"/>
    <property type="match status" value="1"/>
</dbReference>
<sequence>MRIDAHQHFWQLSRGDYGWLTPELDVIYRDFLPRDLASYLQTANIDKTVLVQAAPTLEETRFLLELAQKYDFIAAVVGWVDMAAPNAAETIAELAQNPYLKSIRPMIQDIDDPQWILKDCLTPAVEALLEHKLCFDALVLPQHLSPLKEFIERHPTLPVVIDHGAKPEIHKGEITQWARDIDALAQHPQVFCKLSGLLTEAGESTSTEQLAPYMQQLLKSFGAERLLWGSDWPVLNLASDYIAWLDMVENFIAPLSEQQQRQIMGENAAQFYQLQDD</sequence>
<accession>A0A7X0JUM5</accession>
<comment type="similarity">
    <text evidence="1">Belongs to the metallo-dependent hydrolases superfamily.</text>
</comment>
<dbReference type="InterPro" id="IPR032466">
    <property type="entry name" value="Metal_Hydrolase"/>
</dbReference>
<evidence type="ECO:0000256" key="1">
    <source>
        <dbReference type="ARBA" id="ARBA00038310"/>
    </source>
</evidence>
<dbReference type="InParanoid" id="A0A7X0JUM5"/>
<reference evidence="3 4" key="1">
    <citation type="submission" date="2020-08" db="EMBL/GenBank/DDBJ databases">
        <title>Genomic Encyclopedia of Type Strains, Phase IV (KMG-IV): sequencing the most valuable type-strain genomes for metagenomic binning, comparative biology and taxonomic classification.</title>
        <authorList>
            <person name="Goeker M."/>
        </authorList>
    </citation>
    <scope>NUCLEOTIDE SEQUENCE [LARGE SCALE GENOMIC DNA]</scope>
    <source>
        <strain evidence="3 4">DSM 22368</strain>
    </source>
</reference>
<dbReference type="Proteomes" id="UP000528457">
    <property type="component" value="Unassembled WGS sequence"/>
</dbReference>
<organism evidence="3 4">
    <name type="scientific">Pseudoteredinibacter isoporae</name>
    <dbReference type="NCBI Taxonomy" id="570281"/>
    <lineage>
        <taxon>Bacteria</taxon>
        <taxon>Pseudomonadati</taxon>
        <taxon>Pseudomonadota</taxon>
        <taxon>Gammaproteobacteria</taxon>
        <taxon>Cellvibrionales</taxon>
        <taxon>Cellvibrionaceae</taxon>
        <taxon>Pseudoteredinibacter</taxon>
    </lineage>
</organism>
<name>A0A7X0JUM5_9GAMM</name>